<dbReference type="PANTHER" id="PTHR42852">
    <property type="entry name" value="THIOL:DISULFIDE INTERCHANGE PROTEIN DSBE"/>
    <property type="match status" value="1"/>
</dbReference>
<evidence type="ECO:0000259" key="1">
    <source>
        <dbReference type="PROSITE" id="PS51352"/>
    </source>
</evidence>
<organism evidence="2 3">
    <name type="scientific">Salegentibacter salinarum</name>
    <dbReference type="NCBI Taxonomy" id="447422"/>
    <lineage>
        <taxon>Bacteria</taxon>
        <taxon>Pseudomonadati</taxon>
        <taxon>Bacteroidota</taxon>
        <taxon>Flavobacteriia</taxon>
        <taxon>Flavobacteriales</taxon>
        <taxon>Flavobacteriaceae</taxon>
        <taxon>Salegentibacter</taxon>
    </lineage>
</organism>
<gene>
    <name evidence="2" type="ORF">APR41_13140</name>
</gene>
<evidence type="ECO:0000313" key="2">
    <source>
        <dbReference type="EMBL" id="PKD20615.1"/>
    </source>
</evidence>
<dbReference type="PROSITE" id="PS51257">
    <property type="entry name" value="PROKAR_LIPOPROTEIN"/>
    <property type="match status" value="1"/>
</dbReference>
<comment type="caution">
    <text evidence="2">The sequence shown here is derived from an EMBL/GenBank/DDBJ whole genome shotgun (WGS) entry which is preliminary data.</text>
</comment>
<dbReference type="STRING" id="447422.SAMN05660903_02805"/>
<name>A0A2N0U0S7_9FLAO</name>
<sequence length="239" mass="27662">MKTKLLFTFCIILFTGCNKKSPEPNFYKNLYTDEILNKKEFENFSKELGPDNPKEPLSILFRFSKMIESDDSVIQPFKYDLRVGKEYLMRSNSYDKIGMKIPAQKFELVGGDEIIIGGKANKPTLINLWFTSCGGCIQEMPVLNELKVKYAEKVNFIAMTFNEAEEVSEFLEKRKFNFRHVTDARDFIGTIKSYPYPENIFIDKNGVIKYIEQGASVRHFESIIDELLEPKAVAFTHNK</sequence>
<protein>
    <recommendedName>
        <fullName evidence="1">Thioredoxin domain-containing protein</fullName>
    </recommendedName>
</protein>
<dbReference type="CDD" id="cd02966">
    <property type="entry name" value="TlpA_like_family"/>
    <property type="match status" value="1"/>
</dbReference>
<keyword evidence="3" id="KW-1185">Reference proteome</keyword>
<dbReference type="InterPro" id="IPR050553">
    <property type="entry name" value="Thioredoxin_ResA/DsbE_sf"/>
</dbReference>
<dbReference type="PANTHER" id="PTHR42852:SF13">
    <property type="entry name" value="PROTEIN DIPZ"/>
    <property type="match status" value="1"/>
</dbReference>
<dbReference type="Gene3D" id="3.40.30.10">
    <property type="entry name" value="Glutaredoxin"/>
    <property type="match status" value="1"/>
</dbReference>
<dbReference type="Proteomes" id="UP000232673">
    <property type="component" value="Unassembled WGS sequence"/>
</dbReference>
<dbReference type="Pfam" id="PF08534">
    <property type="entry name" value="Redoxin"/>
    <property type="match status" value="1"/>
</dbReference>
<dbReference type="RefSeq" id="WP_079713811.1">
    <property type="nucleotide sequence ID" value="NZ_FUZC01000011.1"/>
</dbReference>
<feature type="domain" description="Thioredoxin" evidence="1">
    <location>
        <begin position="95"/>
        <end position="229"/>
    </location>
</feature>
<dbReference type="EMBL" id="LKTS01000004">
    <property type="protein sequence ID" value="PKD20615.1"/>
    <property type="molecule type" value="Genomic_DNA"/>
</dbReference>
<dbReference type="SUPFAM" id="SSF52833">
    <property type="entry name" value="Thioredoxin-like"/>
    <property type="match status" value="1"/>
</dbReference>
<dbReference type="InterPro" id="IPR036249">
    <property type="entry name" value="Thioredoxin-like_sf"/>
</dbReference>
<dbReference type="PROSITE" id="PS51352">
    <property type="entry name" value="THIOREDOXIN_2"/>
    <property type="match status" value="1"/>
</dbReference>
<reference evidence="2 3" key="1">
    <citation type="submission" date="2015-10" db="EMBL/GenBank/DDBJ databases">
        <title>Draft genome sequence of Salegentibacter salinarum KCTC 12975.</title>
        <authorList>
            <person name="Lin W."/>
            <person name="Zheng Q."/>
        </authorList>
    </citation>
    <scope>NUCLEOTIDE SEQUENCE [LARGE SCALE GENOMIC DNA]</scope>
    <source>
        <strain evidence="2 3">KCTC 12975</strain>
    </source>
</reference>
<dbReference type="InterPro" id="IPR013740">
    <property type="entry name" value="Redoxin"/>
</dbReference>
<dbReference type="AlphaFoldDB" id="A0A2N0U0S7"/>
<accession>A0A2N0U0S7</accession>
<proteinExistence type="predicted"/>
<dbReference type="OrthoDB" id="9815205at2"/>
<dbReference type="GO" id="GO:0016491">
    <property type="term" value="F:oxidoreductase activity"/>
    <property type="evidence" value="ECO:0007669"/>
    <property type="project" value="InterPro"/>
</dbReference>
<dbReference type="InterPro" id="IPR013766">
    <property type="entry name" value="Thioredoxin_domain"/>
</dbReference>
<evidence type="ECO:0000313" key="3">
    <source>
        <dbReference type="Proteomes" id="UP000232673"/>
    </source>
</evidence>